<dbReference type="Proteomes" id="UP001161017">
    <property type="component" value="Unassembled WGS sequence"/>
</dbReference>
<reference evidence="2" key="1">
    <citation type="journal article" date="2023" name="Genome Biol. Evol.">
        <title>First Whole Genome Sequence and Flow Cytometry Genome Size Data for the Lichen-Forming Fungus Ramalina farinacea (Ascomycota).</title>
        <authorList>
            <person name="Llewellyn T."/>
            <person name="Mian S."/>
            <person name="Hill R."/>
            <person name="Leitch I.J."/>
            <person name="Gaya E."/>
        </authorList>
    </citation>
    <scope>NUCLEOTIDE SEQUENCE</scope>
    <source>
        <strain evidence="2">LIQ254RAFAR</strain>
    </source>
</reference>
<evidence type="ECO:0000256" key="1">
    <source>
        <dbReference type="SAM" id="MobiDB-lite"/>
    </source>
</evidence>
<feature type="region of interest" description="Disordered" evidence="1">
    <location>
        <begin position="339"/>
        <end position="376"/>
    </location>
</feature>
<accession>A0AA43QVR2</accession>
<dbReference type="AlphaFoldDB" id="A0AA43QVR2"/>
<dbReference type="EMBL" id="JAPUFD010000027">
    <property type="protein sequence ID" value="MDI1493491.1"/>
    <property type="molecule type" value="Genomic_DNA"/>
</dbReference>
<organism evidence="2 3">
    <name type="scientific">Ramalina farinacea</name>
    <dbReference type="NCBI Taxonomy" id="258253"/>
    <lineage>
        <taxon>Eukaryota</taxon>
        <taxon>Fungi</taxon>
        <taxon>Dikarya</taxon>
        <taxon>Ascomycota</taxon>
        <taxon>Pezizomycotina</taxon>
        <taxon>Lecanoromycetes</taxon>
        <taxon>OSLEUM clade</taxon>
        <taxon>Lecanoromycetidae</taxon>
        <taxon>Lecanorales</taxon>
        <taxon>Lecanorineae</taxon>
        <taxon>Ramalinaceae</taxon>
        <taxon>Ramalina</taxon>
    </lineage>
</organism>
<name>A0AA43QVR2_9LECA</name>
<evidence type="ECO:0000313" key="3">
    <source>
        <dbReference type="Proteomes" id="UP001161017"/>
    </source>
</evidence>
<protein>
    <submittedName>
        <fullName evidence="2">Uncharacterized protein</fullName>
    </submittedName>
</protein>
<feature type="compositionally biased region" description="Basic and acidic residues" evidence="1">
    <location>
        <begin position="355"/>
        <end position="376"/>
    </location>
</feature>
<keyword evidence="3" id="KW-1185">Reference proteome</keyword>
<evidence type="ECO:0000313" key="2">
    <source>
        <dbReference type="EMBL" id="MDI1493491.1"/>
    </source>
</evidence>
<proteinExistence type="predicted"/>
<sequence length="376" mass="43370">MTSSNQPAQRARAKTDPELSLPSLDLRMPKRRKTITAMDSFDREKSTTDQYHVKVELAEAPVVPPPMITDHTHITSGFVEHAISYAKSRLQRDITPRIATLLRDYLDLAEKVKARHDSTDKVCLYQCHKTLHSEAFLTRKPSEEELEQRAALRELSILRYYLQYGNYVAEECNYFRHKVAALSDKNLQFLKLPWTDVQAMIEKEKKLLSEWRSNGRKDPVPKSPTQDALYNACEKSGCDYDQVIYSIWWYSQRCSLAHNGVNQMIKECRFEELGQRLFWDLQDIPSLFGADDQARIRTVLETISERYFFTITAGEAVKNEHAIQLTSAKDRAILARAEKAKARGVTGPLTIGRQRRAEQDEQRESVHESRETSTTE</sequence>
<comment type="caution">
    <text evidence="2">The sequence shown here is derived from an EMBL/GenBank/DDBJ whole genome shotgun (WGS) entry which is preliminary data.</text>
</comment>
<gene>
    <name evidence="2" type="ORF">OHK93_005281</name>
</gene>
<feature type="region of interest" description="Disordered" evidence="1">
    <location>
        <begin position="1"/>
        <end position="21"/>
    </location>
</feature>